<keyword evidence="1" id="KW-1133">Transmembrane helix</keyword>
<proteinExistence type="predicted"/>
<evidence type="ECO:0000313" key="2">
    <source>
        <dbReference type="EMBL" id="EGW34803.1"/>
    </source>
</evidence>
<dbReference type="InParanoid" id="G3AEZ9"/>
<protein>
    <submittedName>
        <fullName evidence="2">Uncharacterized protein</fullName>
    </submittedName>
</protein>
<keyword evidence="1" id="KW-0472">Membrane</keyword>
<dbReference type="RefSeq" id="XP_007372215.1">
    <property type="nucleotide sequence ID" value="XM_007372153.1"/>
</dbReference>
<accession>G3AEZ9</accession>
<dbReference type="GeneID" id="18872233"/>
<gene>
    <name evidence="2" type="ORF">SPAPADRAFT_57874</name>
</gene>
<dbReference type="Proteomes" id="UP000000709">
    <property type="component" value="Unassembled WGS sequence"/>
</dbReference>
<dbReference type="EMBL" id="GL996499">
    <property type="protein sequence ID" value="EGW34803.1"/>
    <property type="molecule type" value="Genomic_DNA"/>
</dbReference>
<reference evidence="2 3" key="1">
    <citation type="journal article" date="2011" name="Proc. Natl. Acad. Sci. U.S.A.">
        <title>Comparative genomics of xylose-fermenting fungi for enhanced biofuel production.</title>
        <authorList>
            <person name="Wohlbach D.J."/>
            <person name="Kuo A."/>
            <person name="Sato T.K."/>
            <person name="Potts K.M."/>
            <person name="Salamov A.A."/>
            <person name="LaButti K.M."/>
            <person name="Sun H."/>
            <person name="Clum A."/>
            <person name="Pangilinan J.L."/>
            <person name="Lindquist E.A."/>
            <person name="Lucas S."/>
            <person name="Lapidus A."/>
            <person name="Jin M."/>
            <person name="Gunawan C."/>
            <person name="Balan V."/>
            <person name="Dale B.E."/>
            <person name="Jeffries T.W."/>
            <person name="Zinkel R."/>
            <person name="Barry K.W."/>
            <person name="Grigoriev I.V."/>
            <person name="Gasch A.P."/>
        </authorList>
    </citation>
    <scope>NUCLEOTIDE SEQUENCE [LARGE SCALE GENOMIC DNA]</scope>
    <source>
        <strain evidence="3">NRRL Y-27907 / 11-Y1</strain>
    </source>
</reference>
<feature type="transmembrane region" description="Helical" evidence="1">
    <location>
        <begin position="70"/>
        <end position="91"/>
    </location>
</feature>
<organism evidence="3">
    <name type="scientific">Spathaspora passalidarum (strain NRRL Y-27907 / 11-Y1)</name>
    <dbReference type="NCBI Taxonomy" id="619300"/>
    <lineage>
        <taxon>Eukaryota</taxon>
        <taxon>Fungi</taxon>
        <taxon>Dikarya</taxon>
        <taxon>Ascomycota</taxon>
        <taxon>Saccharomycotina</taxon>
        <taxon>Pichiomycetes</taxon>
        <taxon>Debaryomycetaceae</taxon>
        <taxon>Spathaspora</taxon>
    </lineage>
</organism>
<dbReference type="KEGG" id="spaa:SPAPADRAFT_57874"/>
<dbReference type="AlphaFoldDB" id="G3AEZ9"/>
<sequence length="111" mass="12584">MFRIAQVSRGSVQLSRRILASNGSASPVFKRYNSQSQIKHQLDNTKAYLKKVKVEDSKESEQVLAYFRKAGVVTAGGILLFYAYAITVQMLNKEDEEPEVVPVLSQDVRYR</sequence>
<dbReference type="HOGENOM" id="CLU_2159998_0_0_1"/>
<evidence type="ECO:0000313" key="3">
    <source>
        <dbReference type="Proteomes" id="UP000000709"/>
    </source>
</evidence>
<name>G3AEZ9_SPAPN</name>
<evidence type="ECO:0000256" key="1">
    <source>
        <dbReference type="SAM" id="Phobius"/>
    </source>
</evidence>
<keyword evidence="3" id="KW-1185">Reference proteome</keyword>
<keyword evidence="1" id="KW-0812">Transmembrane</keyword>